<evidence type="ECO:0000313" key="2">
    <source>
        <dbReference type="Proteomes" id="UP000639396"/>
    </source>
</evidence>
<proteinExistence type="predicted"/>
<protein>
    <submittedName>
        <fullName evidence="1">Uncharacterized protein</fullName>
    </submittedName>
</protein>
<evidence type="ECO:0000313" key="1">
    <source>
        <dbReference type="EMBL" id="MBD2862486.1"/>
    </source>
</evidence>
<organism evidence="1 2">
    <name type="scientific">Paenibacillus oceani</name>
    <dbReference type="NCBI Taxonomy" id="2772510"/>
    <lineage>
        <taxon>Bacteria</taxon>
        <taxon>Bacillati</taxon>
        <taxon>Bacillota</taxon>
        <taxon>Bacilli</taxon>
        <taxon>Bacillales</taxon>
        <taxon>Paenibacillaceae</taxon>
        <taxon>Paenibacillus</taxon>
    </lineage>
</organism>
<dbReference type="EMBL" id="JACXJA010000012">
    <property type="protein sequence ID" value="MBD2862486.1"/>
    <property type="molecule type" value="Genomic_DNA"/>
</dbReference>
<keyword evidence="2" id="KW-1185">Reference proteome</keyword>
<dbReference type="RefSeq" id="WP_190927461.1">
    <property type="nucleotide sequence ID" value="NZ_JACXJA010000012.1"/>
</dbReference>
<dbReference type="Proteomes" id="UP000639396">
    <property type="component" value="Unassembled WGS sequence"/>
</dbReference>
<name>A0A927GZ10_9BACL</name>
<gene>
    <name evidence="1" type="ORF">IDH45_10875</name>
</gene>
<reference evidence="1" key="1">
    <citation type="submission" date="2020-09" db="EMBL/GenBank/DDBJ databases">
        <title>A novel bacterium of genus Paenibacillus, isolated from South China Sea.</title>
        <authorList>
            <person name="Huang H."/>
            <person name="Mo K."/>
            <person name="Hu Y."/>
        </authorList>
    </citation>
    <scope>NUCLEOTIDE SEQUENCE</scope>
    <source>
        <strain evidence="1">IB182363</strain>
    </source>
</reference>
<accession>A0A927GZ10</accession>
<dbReference type="AlphaFoldDB" id="A0A927GZ10"/>
<sequence>MDFKMISKNAQYAAEDVLKSHIETAYRAAVGDDACEVSIASAIFDKDGVSFKAIALIFDQGGTIDFTGLIDFDLNVMLLLPEG</sequence>
<comment type="caution">
    <text evidence="1">The sequence shown here is derived from an EMBL/GenBank/DDBJ whole genome shotgun (WGS) entry which is preliminary data.</text>
</comment>